<dbReference type="EMBL" id="JAENIO010000012">
    <property type="protein sequence ID" value="MBK1833737.1"/>
    <property type="molecule type" value="Genomic_DNA"/>
</dbReference>
<dbReference type="PROSITE" id="PS00041">
    <property type="entry name" value="HTH_ARAC_FAMILY_1"/>
    <property type="match status" value="1"/>
</dbReference>
<accession>A0A934RL59</accession>
<feature type="domain" description="HTH araC/xylS-type" evidence="5">
    <location>
        <begin position="130"/>
        <end position="228"/>
    </location>
</feature>
<dbReference type="InterPro" id="IPR050204">
    <property type="entry name" value="AraC_XylS_family_regulators"/>
</dbReference>
<sequence length="230" mass="26327">MVHITLSGEVRQTAGGLQEQFREGDVVWYHEAEPVTGEVIRAPWRFITIGFSAPGLSPPSLDCRVLPGGARTMGLAHELLQIWQDEERPSLERALLATSRLAELVLDFAPLEAFTPSLDRQEMGLPQRWWQVERLLRQRLEESFSLQDIAHLARMSNRTLNRACHLATGDSPARRLREIRLSYARGLLEHTPIPVTEVAFRVGFARVQEFSRDYKKQYGMSPSQVRKRDR</sequence>
<keyword evidence="2" id="KW-0238">DNA-binding</keyword>
<dbReference type="Gene3D" id="1.10.10.60">
    <property type="entry name" value="Homeodomain-like"/>
    <property type="match status" value="1"/>
</dbReference>
<dbReference type="InterPro" id="IPR037923">
    <property type="entry name" value="HTH-like"/>
</dbReference>
<evidence type="ECO:0000256" key="2">
    <source>
        <dbReference type="ARBA" id="ARBA00023125"/>
    </source>
</evidence>
<keyword evidence="1" id="KW-0805">Transcription regulation</keyword>
<keyword evidence="7" id="KW-1185">Reference proteome</keyword>
<dbReference type="Proteomes" id="UP000604083">
    <property type="component" value="Unassembled WGS sequence"/>
</dbReference>
<evidence type="ECO:0000256" key="3">
    <source>
        <dbReference type="ARBA" id="ARBA00023159"/>
    </source>
</evidence>
<dbReference type="PRINTS" id="PR00032">
    <property type="entry name" value="HTHARAC"/>
</dbReference>
<dbReference type="InterPro" id="IPR020449">
    <property type="entry name" value="Tscrpt_reg_AraC-type_HTH"/>
</dbReference>
<evidence type="ECO:0000259" key="5">
    <source>
        <dbReference type="PROSITE" id="PS01124"/>
    </source>
</evidence>
<evidence type="ECO:0000313" key="7">
    <source>
        <dbReference type="Proteomes" id="UP000604083"/>
    </source>
</evidence>
<dbReference type="Pfam" id="PF12833">
    <property type="entry name" value="HTH_18"/>
    <property type="match status" value="1"/>
</dbReference>
<dbReference type="PANTHER" id="PTHR46796">
    <property type="entry name" value="HTH-TYPE TRANSCRIPTIONAL ACTIVATOR RHAS-RELATED"/>
    <property type="match status" value="1"/>
</dbReference>
<comment type="caution">
    <text evidence="6">The sequence shown here is derived from an EMBL/GenBank/DDBJ whole genome shotgun (WGS) entry which is preliminary data.</text>
</comment>
<proteinExistence type="predicted"/>
<dbReference type="SMART" id="SM00342">
    <property type="entry name" value="HTH_ARAC"/>
    <property type="match status" value="1"/>
</dbReference>
<gene>
    <name evidence="6" type="ORF">JIN78_06650</name>
</gene>
<dbReference type="AlphaFoldDB" id="A0A934RL59"/>
<evidence type="ECO:0000313" key="6">
    <source>
        <dbReference type="EMBL" id="MBK1833737.1"/>
    </source>
</evidence>
<keyword evidence="4" id="KW-0804">Transcription</keyword>
<dbReference type="InterPro" id="IPR018060">
    <property type="entry name" value="HTH_AraC"/>
</dbReference>
<dbReference type="SUPFAM" id="SSF46689">
    <property type="entry name" value="Homeodomain-like"/>
    <property type="match status" value="1"/>
</dbReference>
<dbReference type="InterPro" id="IPR003313">
    <property type="entry name" value="AraC-bd"/>
</dbReference>
<evidence type="ECO:0000256" key="1">
    <source>
        <dbReference type="ARBA" id="ARBA00023015"/>
    </source>
</evidence>
<dbReference type="PROSITE" id="PS01124">
    <property type="entry name" value="HTH_ARAC_FAMILY_2"/>
    <property type="match status" value="1"/>
</dbReference>
<dbReference type="InterPro" id="IPR018062">
    <property type="entry name" value="HTH_AraC-typ_CS"/>
</dbReference>
<dbReference type="GO" id="GO:0043565">
    <property type="term" value="F:sequence-specific DNA binding"/>
    <property type="evidence" value="ECO:0007669"/>
    <property type="project" value="InterPro"/>
</dbReference>
<dbReference type="Pfam" id="PF02311">
    <property type="entry name" value="AraC_binding"/>
    <property type="match status" value="1"/>
</dbReference>
<keyword evidence="3" id="KW-0010">Activator</keyword>
<protein>
    <submittedName>
        <fullName evidence="6">Helix-turn-helix transcriptional regulator</fullName>
    </submittedName>
</protein>
<evidence type="ECO:0000256" key="4">
    <source>
        <dbReference type="ARBA" id="ARBA00023163"/>
    </source>
</evidence>
<dbReference type="GO" id="GO:0003700">
    <property type="term" value="F:DNA-binding transcription factor activity"/>
    <property type="evidence" value="ECO:0007669"/>
    <property type="project" value="InterPro"/>
</dbReference>
<dbReference type="SUPFAM" id="SSF51215">
    <property type="entry name" value="Regulatory protein AraC"/>
    <property type="match status" value="1"/>
</dbReference>
<name>A0A934RL59_9BACT</name>
<dbReference type="InterPro" id="IPR009057">
    <property type="entry name" value="Homeodomain-like_sf"/>
</dbReference>
<organism evidence="6 7">
    <name type="scientific">Roseibacillus ishigakijimensis</name>
    <dbReference type="NCBI Taxonomy" id="454146"/>
    <lineage>
        <taxon>Bacteria</taxon>
        <taxon>Pseudomonadati</taxon>
        <taxon>Verrucomicrobiota</taxon>
        <taxon>Verrucomicrobiia</taxon>
        <taxon>Verrucomicrobiales</taxon>
        <taxon>Verrucomicrobiaceae</taxon>
        <taxon>Roseibacillus</taxon>
    </lineage>
</organism>
<reference evidence="6" key="1">
    <citation type="submission" date="2021-01" db="EMBL/GenBank/DDBJ databases">
        <title>Modified the classification status of verrucomicrobia.</title>
        <authorList>
            <person name="Feng X."/>
        </authorList>
    </citation>
    <scope>NUCLEOTIDE SEQUENCE</scope>
    <source>
        <strain evidence="6">KCTC 12986</strain>
    </source>
</reference>